<sequence>MPTTAKSLSKNKSFKAKTLRGSKGKTKASALKRNSRSLKIKSKSTYKNKKIAKKRSFASYFPLFVLFVASLVILSATVMYKNYLQGFASASSISAFSLQDTDIFSAAVVYVDSMPQLGKDYTPDVISAVIYIYDTNNMSINVFNIDNDLEIDMPGRLGDDTLEKIYALSLMITNGDTAESDHYIKHSLSRLIGFPIDRLVVASDEDRSDVESLLLRGAEISPLLIKDINLYVNEVSTDLTKQEILYIAREANKSQGNISEIDLTSDLSQSSDSLIQEITFGSEISVEGKTVAVLNGTTTVGAANDVARAIENMGGRVITVGNADRQHDTTTLLIDDPDSAAARGIYRFFDISDIRLKDNPGDIIDAEVNRADIVFIVGVDMLDQL</sequence>
<reference evidence="4" key="1">
    <citation type="submission" date="2020-04" db="EMBL/GenBank/DDBJ databases">
        <authorList>
            <person name="Zhang T."/>
        </authorList>
    </citation>
    <scope>NUCLEOTIDE SEQUENCE</scope>
    <source>
        <strain evidence="4">HKST-UBA80</strain>
    </source>
</reference>
<gene>
    <name evidence="4" type="ORF">KDA10_03035</name>
</gene>
<evidence type="ECO:0000256" key="1">
    <source>
        <dbReference type="SAM" id="MobiDB-lite"/>
    </source>
</evidence>
<reference evidence="4" key="2">
    <citation type="journal article" date="2021" name="Microbiome">
        <title>Successional dynamics and alternative stable states in a saline activated sludge microbial community over 9 years.</title>
        <authorList>
            <person name="Wang Y."/>
            <person name="Ye J."/>
            <person name="Ju F."/>
            <person name="Liu L."/>
            <person name="Boyd J.A."/>
            <person name="Deng Y."/>
            <person name="Parks D.H."/>
            <person name="Jiang X."/>
            <person name="Yin X."/>
            <person name="Woodcroft B.J."/>
            <person name="Tyson G.W."/>
            <person name="Hugenholtz P."/>
            <person name="Polz M.F."/>
            <person name="Zhang T."/>
        </authorList>
    </citation>
    <scope>NUCLEOTIDE SEQUENCE</scope>
    <source>
        <strain evidence="4">HKST-UBA80</strain>
    </source>
</reference>
<accession>A0A955E1N2</accession>
<dbReference type="AlphaFoldDB" id="A0A955E1N2"/>
<evidence type="ECO:0000256" key="2">
    <source>
        <dbReference type="SAM" id="Phobius"/>
    </source>
</evidence>
<feature type="region of interest" description="Disordered" evidence="1">
    <location>
        <begin position="1"/>
        <end position="33"/>
    </location>
</feature>
<dbReference type="Proteomes" id="UP000714817">
    <property type="component" value="Unassembled WGS sequence"/>
</dbReference>
<protein>
    <submittedName>
        <fullName evidence="4">LytR C-terminal domain-containing protein</fullName>
    </submittedName>
</protein>
<feature type="compositionally biased region" description="Basic residues" evidence="1">
    <location>
        <begin position="12"/>
        <end position="26"/>
    </location>
</feature>
<organism evidence="4 5">
    <name type="scientific">candidate division WWE3 bacterium</name>
    <dbReference type="NCBI Taxonomy" id="2053526"/>
    <lineage>
        <taxon>Bacteria</taxon>
        <taxon>Katanobacteria</taxon>
    </lineage>
</organism>
<dbReference type="Pfam" id="PF13399">
    <property type="entry name" value="LytR_C"/>
    <property type="match status" value="1"/>
</dbReference>
<evidence type="ECO:0000259" key="3">
    <source>
        <dbReference type="Pfam" id="PF13399"/>
    </source>
</evidence>
<comment type="caution">
    <text evidence="4">The sequence shown here is derived from an EMBL/GenBank/DDBJ whole genome shotgun (WGS) entry which is preliminary data.</text>
</comment>
<evidence type="ECO:0000313" key="4">
    <source>
        <dbReference type="EMBL" id="MCA9302304.1"/>
    </source>
</evidence>
<dbReference type="InterPro" id="IPR027381">
    <property type="entry name" value="LytR/CpsA/Psr_C"/>
</dbReference>
<keyword evidence="2" id="KW-0812">Transmembrane</keyword>
<feature type="compositionally biased region" description="Polar residues" evidence="1">
    <location>
        <begin position="1"/>
        <end position="11"/>
    </location>
</feature>
<evidence type="ECO:0000313" key="5">
    <source>
        <dbReference type="Proteomes" id="UP000714817"/>
    </source>
</evidence>
<keyword evidence="2" id="KW-1133">Transmembrane helix</keyword>
<keyword evidence="2" id="KW-0472">Membrane</keyword>
<name>A0A955E1N2_UNCKA</name>
<dbReference type="EMBL" id="JAGQNY010000011">
    <property type="protein sequence ID" value="MCA9302304.1"/>
    <property type="molecule type" value="Genomic_DNA"/>
</dbReference>
<dbReference type="Gene3D" id="3.30.70.2390">
    <property type="match status" value="1"/>
</dbReference>
<proteinExistence type="predicted"/>
<feature type="transmembrane region" description="Helical" evidence="2">
    <location>
        <begin position="57"/>
        <end position="80"/>
    </location>
</feature>
<feature type="domain" description="LytR/CpsA/Psr regulator C-terminal" evidence="3">
    <location>
        <begin position="290"/>
        <end position="362"/>
    </location>
</feature>